<dbReference type="PROSITE" id="PS51332">
    <property type="entry name" value="B12_BINDING"/>
    <property type="match status" value="1"/>
</dbReference>
<dbReference type="Gene3D" id="3.40.50.280">
    <property type="entry name" value="Cobalamin-binding domain"/>
    <property type="match status" value="1"/>
</dbReference>
<dbReference type="InterPro" id="IPR051198">
    <property type="entry name" value="BchE-like"/>
</dbReference>
<keyword evidence="5" id="KW-0411">Iron-sulfur</keyword>
<keyword evidence="4" id="KW-0408">Iron</keyword>
<dbReference type="SUPFAM" id="SSF102114">
    <property type="entry name" value="Radical SAM enzymes"/>
    <property type="match status" value="1"/>
</dbReference>
<dbReference type="Gene3D" id="3.80.30.20">
    <property type="entry name" value="tm_1862 like domain"/>
    <property type="match status" value="1"/>
</dbReference>
<dbReference type="GO" id="GO:0051539">
    <property type="term" value="F:4 iron, 4 sulfur cluster binding"/>
    <property type="evidence" value="ECO:0007669"/>
    <property type="project" value="UniProtKB-KW"/>
</dbReference>
<dbReference type="Pfam" id="PF04055">
    <property type="entry name" value="Radical_SAM"/>
    <property type="match status" value="1"/>
</dbReference>
<keyword evidence="9" id="KW-1185">Reference proteome</keyword>
<reference evidence="8" key="2">
    <citation type="submission" date="2020-09" db="EMBL/GenBank/DDBJ databases">
        <authorList>
            <person name="Sun Q."/>
            <person name="Ohkuma M."/>
        </authorList>
    </citation>
    <scope>NUCLEOTIDE SEQUENCE</scope>
    <source>
        <strain evidence="8">JCM 3276</strain>
    </source>
</reference>
<dbReference type="GO" id="GO:0046872">
    <property type="term" value="F:metal ion binding"/>
    <property type="evidence" value="ECO:0007669"/>
    <property type="project" value="UniProtKB-KW"/>
</dbReference>
<evidence type="ECO:0000256" key="2">
    <source>
        <dbReference type="ARBA" id="ARBA00022691"/>
    </source>
</evidence>
<protein>
    <submittedName>
        <fullName evidence="8">Uncharacterized protein</fullName>
    </submittedName>
</protein>
<dbReference type="PANTHER" id="PTHR43409:SF16">
    <property type="entry name" value="SLR0320 PROTEIN"/>
    <property type="match status" value="1"/>
</dbReference>
<feature type="domain" description="B12-binding" evidence="6">
    <location>
        <begin position="4"/>
        <end position="141"/>
    </location>
</feature>
<evidence type="ECO:0000256" key="3">
    <source>
        <dbReference type="ARBA" id="ARBA00022723"/>
    </source>
</evidence>
<evidence type="ECO:0000313" key="8">
    <source>
        <dbReference type="EMBL" id="GGS58938.1"/>
    </source>
</evidence>
<evidence type="ECO:0000256" key="1">
    <source>
        <dbReference type="ARBA" id="ARBA00001966"/>
    </source>
</evidence>
<dbReference type="Proteomes" id="UP000660680">
    <property type="component" value="Unassembled WGS sequence"/>
</dbReference>
<evidence type="ECO:0000313" key="9">
    <source>
        <dbReference type="Proteomes" id="UP000660680"/>
    </source>
</evidence>
<evidence type="ECO:0000259" key="6">
    <source>
        <dbReference type="PROSITE" id="PS51332"/>
    </source>
</evidence>
<dbReference type="SFLD" id="SFLDS00029">
    <property type="entry name" value="Radical_SAM"/>
    <property type="match status" value="1"/>
</dbReference>
<dbReference type="PANTHER" id="PTHR43409">
    <property type="entry name" value="ANAEROBIC MAGNESIUM-PROTOPORPHYRIN IX MONOMETHYL ESTER CYCLASE-RELATED"/>
    <property type="match status" value="1"/>
</dbReference>
<dbReference type="InterPro" id="IPR023404">
    <property type="entry name" value="rSAM_horseshoe"/>
</dbReference>
<dbReference type="InterPro" id="IPR006638">
    <property type="entry name" value="Elp3/MiaA/NifB-like_rSAM"/>
</dbReference>
<dbReference type="InterPro" id="IPR058240">
    <property type="entry name" value="rSAM_sf"/>
</dbReference>
<dbReference type="GO" id="GO:0003824">
    <property type="term" value="F:catalytic activity"/>
    <property type="evidence" value="ECO:0007669"/>
    <property type="project" value="InterPro"/>
</dbReference>
<dbReference type="InterPro" id="IPR007197">
    <property type="entry name" value="rSAM"/>
</dbReference>
<sequence length="634" mass="72028">MGTKVTFVELTTYEGVLPLATGYLQAYASQDPEIAAECSFEIVSRNVESDRDAIAEELIGRDSDVYAVSCYLWNMGTTKWLLEELHRERPDARIILGGPQVMNHLAKYVPPERENIVVCNGEGERTFYAYLKQVISGTMDLRAVQGLSFWENGQVVTTPKAERIKDLTEVPSPFLTGVFKEREYSFAILETNRGCPFNCGFCAWGAATNDKVYKFDDDRVKQDITWISENGFHSIFIADANWGIGPRDVEFTEFIVACKEKNGLPYRVDVASAKNRPDRTARITQVFVDGGMVTSQTISLQSMDQDTLNQIQRSNIRLSAYITLQQTLRERGINSNVELIWPLPGETLQSYRKGIAELCRLSAEVIITYPQLLLHNTPIYEQRDVFGVRTARVPSEIAEAEIVVSTRWVDSAEYELGVWYSYIVQAFYNVRSLYYLANYLDRAGVMAFEDFFASAVEYFQGRLDTHVGQHFAESVKNLGNYDIRDSGLVAHMVLHAHRGEFDATVADFVRRQPWWSRDPLARAAFELDLIARPYIYDEPMRLPDYEFEHVAYEPIDEYRGTVTVPAEVGGLLAALDMPTYDGPPPERLLITHGPKRKKPLNDKWSLHTATLYCQGIFICQREYIPTFEAAPPEG</sequence>
<evidence type="ECO:0000259" key="7">
    <source>
        <dbReference type="PROSITE" id="PS51918"/>
    </source>
</evidence>
<dbReference type="EMBL" id="BMRB01000010">
    <property type="protein sequence ID" value="GGS58938.1"/>
    <property type="molecule type" value="Genomic_DNA"/>
</dbReference>
<dbReference type="SMART" id="SM00729">
    <property type="entry name" value="Elp3"/>
    <property type="match status" value="1"/>
</dbReference>
<evidence type="ECO:0000256" key="5">
    <source>
        <dbReference type="ARBA" id="ARBA00023014"/>
    </source>
</evidence>
<dbReference type="AlphaFoldDB" id="A0A918LJJ4"/>
<dbReference type="SFLD" id="SFLDG01082">
    <property type="entry name" value="B12-binding_domain_containing"/>
    <property type="match status" value="1"/>
</dbReference>
<dbReference type="SFLD" id="SFLDG01123">
    <property type="entry name" value="methyltransferase_(Class_B)"/>
    <property type="match status" value="1"/>
</dbReference>
<dbReference type="GO" id="GO:0031419">
    <property type="term" value="F:cobalamin binding"/>
    <property type="evidence" value="ECO:0007669"/>
    <property type="project" value="InterPro"/>
</dbReference>
<dbReference type="InterPro" id="IPR034466">
    <property type="entry name" value="Methyltransferase_Class_B"/>
</dbReference>
<dbReference type="PROSITE" id="PS51918">
    <property type="entry name" value="RADICAL_SAM"/>
    <property type="match status" value="1"/>
</dbReference>
<reference evidence="8" key="1">
    <citation type="journal article" date="2014" name="Int. J. Syst. Evol. Microbiol.">
        <title>Complete genome sequence of Corynebacterium casei LMG S-19264T (=DSM 44701T), isolated from a smear-ripened cheese.</title>
        <authorList>
            <consortium name="US DOE Joint Genome Institute (JGI-PGF)"/>
            <person name="Walter F."/>
            <person name="Albersmeier A."/>
            <person name="Kalinowski J."/>
            <person name="Ruckert C."/>
        </authorList>
    </citation>
    <scope>NUCLEOTIDE SEQUENCE</scope>
    <source>
        <strain evidence="8">JCM 3276</strain>
    </source>
</reference>
<proteinExistence type="predicted"/>
<accession>A0A918LJJ4</accession>
<name>A0A918LJJ4_9PSEU</name>
<comment type="cofactor">
    <cofactor evidence="1">
        <name>[4Fe-4S] cluster</name>
        <dbReference type="ChEBI" id="CHEBI:49883"/>
    </cofactor>
</comment>
<gene>
    <name evidence="8" type="ORF">GCM10010171_62380</name>
</gene>
<organism evidence="8 9">
    <name type="scientific">Actinokineospora fastidiosa</name>
    <dbReference type="NCBI Taxonomy" id="1816"/>
    <lineage>
        <taxon>Bacteria</taxon>
        <taxon>Bacillati</taxon>
        <taxon>Actinomycetota</taxon>
        <taxon>Actinomycetes</taxon>
        <taxon>Pseudonocardiales</taxon>
        <taxon>Pseudonocardiaceae</taxon>
        <taxon>Actinokineospora</taxon>
    </lineage>
</organism>
<dbReference type="RefSeq" id="WP_189214201.1">
    <property type="nucleotide sequence ID" value="NZ_BMRB01000010.1"/>
</dbReference>
<feature type="domain" description="Radical SAM core" evidence="7">
    <location>
        <begin position="181"/>
        <end position="421"/>
    </location>
</feature>
<keyword evidence="2" id="KW-0949">S-adenosyl-L-methionine</keyword>
<dbReference type="CDD" id="cd01335">
    <property type="entry name" value="Radical_SAM"/>
    <property type="match status" value="1"/>
</dbReference>
<comment type="caution">
    <text evidence="8">The sequence shown here is derived from an EMBL/GenBank/DDBJ whole genome shotgun (WGS) entry which is preliminary data.</text>
</comment>
<dbReference type="Pfam" id="PF02310">
    <property type="entry name" value="B12-binding"/>
    <property type="match status" value="1"/>
</dbReference>
<evidence type="ECO:0000256" key="4">
    <source>
        <dbReference type="ARBA" id="ARBA00023004"/>
    </source>
</evidence>
<dbReference type="InterPro" id="IPR006158">
    <property type="entry name" value="Cobalamin-bd"/>
</dbReference>
<keyword evidence="3" id="KW-0479">Metal-binding</keyword>
<dbReference type="GO" id="GO:0005829">
    <property type="term" value="C:cytosol"/>
    <property type="evidence" value="ECO:0007669"/>
    <property type="project" value="TreeGrafter"/>
</dbReference>